<dbReference type="InterPro" id="IPR001647">
    <property type="entry name" value="HTH_TetR"/>
</dbReference>
<comment type="caution">
    <text evidence="4">The sequence shown here is derived from an EMBL/GenBank/DDBJ whole genome shotgun (WGS) entry which is preliminary data.</text>
</comment>
<name>A0ABS6D4G4_9FIRM</name>
<dbReference type="PANTHER" id="PTHR43479:SF7">
    <property type="entry name" value="TETR-FAMILY TRANSCRIPTIONAL REGULATOR"/>
    <property type="match status" value="1"/>
</dbReference>
<dbReference type="PROSITE" id="PS50977">
    <property type="entry name" value="HTH_TETR_2"/>
    <property type="match status" value="1"/>
</dbReference>
<evidence type="ECO:0000313" key="5">
    <source>
        <dbReference type="Proteomes" id="UP000723714"/>
    </source>
</evidence>
<proteinExistence type="predicted"/>
<dbReference type="Proteomes" id="UP000723714">
    <property type="component" value="Unassembled WGS sequence"/>
</dbReference>
<evidence type="ECO:0000313" key="4">
    <source>
        <dbReference type="EMBL" id="MBU3876102.1"/>
    </source>
</evidence>
<dbReference type="EMBL" id="JABACJ020000007">
    <property type="protein sequence ID" value="MBU3876102.1"/>
    <property type="molecule type" value="Genomic_DNA"/>
</dbReference>
<dbReference type="RefSeq" id="WP_216241120.1">
    <property type="nucleotide sequence ID" value="NZ_JABACJ020000007.1"/>
</dbReference>
<dbReference type="Pfam" id="PF00440">
    <property type="entry name" value="TetR_N"/>
    <property type="match status" value="1"/>
</dbReference>
<keyword evidence="1 2" id="KW-0238">DNA-binding</keyword>
<dbReference type="InterPro" id="IPR039532">
    <property type="entry name" value="TetR_C_Firmicutes"/>
</dbReference>
<feature type="DNA-binding region" description="H-T-H motif" evidence="2">
    <location>
        <begin position="33"/>
        <end position="52"/>
    </location>
</feature>
<organism evidence="4 5">
    <name type="scientific">Faecalicatena faecalis</name>
    <dbReference type="NCBI Taxonomy" id="2726362"/>
    <lineage>
        <taxon>Bacteria</taxon>
        <taxon>Bacillati</taxon>
        <taxon>Bacillota</taxon>
        <taxon>Clostridia</taxon>
        <taxon>Lachnospirales</taxon>
        <taxon>Lachnospiraceae</taxon>
        <taxon>Faecalicatena</taxon>
    </lineage>
</organism>
<gene>
    <name evidence="4" type="ORF">HGO97_009790</name>
</gene>
<evidence type="ECO:0000256" key="2">
    <source>
        <dbReference type="PROSITE-ProRule" id="PRU00335"/>
    </source>
</evidence>
<evidence type="ECO:0000259" key="3">
    <source>
        <dbReference type="PROSITE" id="PS50977"/>
    </source>
</evidence>
<sequence>MEKKVDRRILKTKSQLRTGLAKLMQSKDISRITVKELVDEVGINRSTFYLHYKDISGLLEEIEREMAEEIQEAMQRHPIGQEQHATFYFIEDLYEVLTKNREISRALVGPNGDIRFIQKIQHIIEENSRGLLTEVCHASEKELRYFYAFCLNGCLGLVKTWLLEGAHRDPEFMARMTFEMAANAMNAFCNAEDSFENSLTEKSQ</sequence>
<keyword evidence="5" id="KW-1185">Reference proteome</keyword>
<accession>A0ABS6D4G4</accession>
<evidence type="ECO:0000256" key="1">
    <source>
        <dbReference type="ARBA" id="ARBA00023125"/>
    </source>
</evidence>
<feature type="domain" description="HTH tetR-type" evidence="3">
    <location>
        <begin position="10"/>
        <end position="70"/>
    </location>
</feature>
<reference evidence="4 5" key="1">
    <citation type="submission" date="2021-06" db="EMBL/GenBank/DDBJ databases">
        <title>Faecalicatena sp. nov. isolated from porcine feces.</title>
        <authorList>
            <person name="Oh B.S."/>
            <person name="Lee J.H."/>
        </authorList>
    </citation>
    <scope>NUCLEOTIDE SEQUENCE [LARGE SCALE GENOMIC DNA]</scope>
    <source>
        <strain evidence="4 5">AGMB00832</strain>
    </source>
</reference>
<dbReference type="PANTHER" id="PTHR43479">
    <property type="entry name" value="ACREF/ENVCD OPERON REPRESSOR-RELATED"/>
    <property type="match status" value="1"/>
</dbReference>
<dbReference type="Pfam" id="PF14278">
    <property type="entry name" value="TetR_C_8"/>
    <property type="match status" value="1"/>
</dbReference>
<protein>
    <submittedName>
        <fullName evidence="4">TetR/AcrR family transcriptional regulator</fullName>
    </submittedName>
</protein>
<dbReference type="InterPro" id="IPR050624">
    <property type="entry name" value="HTH-type_Tx_Regulator"/>
</dbReference>